<dbReference type="EMBL" id="JAOWKX010000006">
    <property type="protein sequence ID" value="MCV2885530.1"/>
    <property type="molecule type" value="Genomic_DNA"/>
</dbReference>
<dbReference type="RefSeq" id="WP_263712817.1">
    <property type="nucleotide sequence ID" value="NZ_JAOWKX010000006.1"/>
</dbReference>
<gene>
    <name evidence="1" type="ORF">OE749_12570</name>
</gene>
<sequence length="46" mass="4664">MNRSTKGFGLAGVLLTVIFLVVAAVMSSPASALTSQGKQVTVTQSP</sequence>
<keyword evidence="2" id="KW-1185">Reference proteome</keyword>
<reference evidence="1 2" key="1">
    <citation type="submission" date="2022-10" db="EMBL/GenBank/DDBJ databases">
        <title>Aestuariibacter sp. AA17 isolated from Montipora capitata coral fragment.</title>
        <authorList>
            <person name="Emsley S.A."/>
            <person name="Pfannmuller K.M."/>
            <person name="Loughran R.M."/>
            <person name="Shlafstein M."/>
            <person name="Papke E."/>
            <person name="Saw J.H."/>
            <person name="Ushijima B."/>
            <person name="Videau P."/>
        </authorList>
    </citation>
    <scope>NUCLEOTIDE SEQUENCE [LARGE SCALE GENOMIC DNA]</scope>
    <source>
        <strain evidence="1 2">AA17</strain>
    </source>
</reference>
<protein>
    <submittedName>
        <fullName evidence="1">Uncharacterized protein</fullName>
    </submittedName>
</protein>
<organism evidence="1 2">
    <name type="scientific">Fluctibacter corallii</name>
    <dbReference type="NCBI Taxonomy" id="2984329"/>
    <lineage>
        <taxon>Bacteria</taxon>
        <taxon>Pseudomonadati</taxon>
        <taxon>Pseudomonadota</taxon>
        <taxon>Gammaproteobacteria</taxon>
        <taxon>Alteromonadales</taxon>
        <taxon>Alteromonadaceae</taxon>
        <taxon>Fluctibacter</taxon>
    </lineage>
</organism>
<evidence type="ECO:0000313" key="1">
    <source>
        <dbReference type="EMBL" id="MCV2885530.1"/>
    </source>
</evidence>
<comment type="caution">
    <text evidence="1">The sequence shown here is derived from an EMBL/GenBank/DDBJ whole genome shotgun (WGS) entry which is preliminary data.</text>
</comment>
<proteinExistence type="predicted"/>
<dbReference type="Proteomes" id="UP001652504">
    <property type="component" value="Unassembled WGS sequence"/>
</dbReference>
<accession>A0ABT3AAB1</accession>
<name>A0ABT3AAB1_9ALTE</name>
<evidence type="ECO:0000313" key="2">
    <source>
        <dbReference type="Proteomes" id="UP001652504"/>
    </source>
</evidence>